<feature type="domain" description="Nephrocystin 3-like N-terminal" evidence="2">
    <location>
        <begin position="75"/>
        <end position="232"/>
    </location>
</feature>
<dbReference type="Pfam" id="PF24883">
    <property type="entry name" value="NPHP3_N"/>
    <property type="match status" value="1"/>
</dbReference>
<dbReference type="EMBL" id="ML210166">
    <property type="protein sequence ID" value="TFK27246.1"/>
    <property type="molecule type" value="Genomic_DNA"/>
</dbReference>
<evidence type="ECO:0000259" key="2">
    <source>
        <dbReference type="Pfam" id="PF24883"/>
    </source>
</evidence>
<evidence type="ECO:0000313" key="4">
    <source>
        <dbReference type="Proteomes" id="UP000307440"/>
    </source>
</evidence>
<dbReference type="OrthoDB" id="3014077at2759"/>
<sequence>MPLFQDSQYFSINGGVFNDYSTVTYGLGPLAYLQQSAASSASHDSQERYPPQKCHIETRGQALHHILTWARLPRQDRRKSVYWLYAPAGMGKTAIAQSVAEQCEELGLLGATFFFFRLDASRNRAEKLVASIAVHLCESLPDLKPHVEQVILSTPTILTKSLPTQLQKLIVEPLKKVPQPEGDRIVIIDGLDECIGPDPKEVDPAKEQRLVLEMIDTLQSFDLPLAFLIVSRPESWIKHGFKALPRLLNATEAVDLYDISNGNQDIEIYLRSEFTRIREGSEISSQWPSDKDILDLIKRASGQFIYATTVIRYVDNPWSSPKDRLKTILASETPPDHNPLETLDTLYLTILQQSPNHELTREVLSLLIFSQVLLSNNGRSRGIQSSQTDICQHMFNLPPYALRGLHSLVRTEGNASNNPFYHTTFAEFLQSKHRSKQFSRPPEHDTIIRILRTCFALLASSESVEMTLCARDSRVVSSRIWVSLWWFLDFSAVADPLSIMDELVSCNFGDLLSESVEWTGGSLRRVCWMPLRHYRDPKPSILTRSRARNTMVHLHGLYDAAVVSQLSRLDSDFQEYLKRLIVAALTTMPHPAAPAGMNLFTIHQDEESGHFNLQFEGRNVGDMLTSAALGYCVEPNRALTAVFRGNSKRFIKEWQRRLSLMFLQCFRDDFIAFLADPARSGPHGWNIIKHSQLVSLTSACFQYAFTEYGPIYPLLLRSFGLLTLINKSVNDVLPTLTALYRLENYSDKPVDIGKRYIKVLADGFNFYWAPTIIICLLLENAEMATLVADVCESLYNERSSDISTKEMRTIRNDIRYYKKLCKAATLDPKSYFTPKESAITKLLAPFKRTLT</sequence>
<dbReference type="Proteomes" id="UP000307440">
    <property type="component" value="Unassembled WGS sequence"/>
</dbReference>
<name>A0A5C3L534_COPMA</name>
<dbReference type="Gene3D" id="3.40.50.300">
    <property type="entry name" value="P-loop containing nucleotide triphosphate hydrolases"/>
    <property type="match status" value="1"/>
</dbReference>
<dbReference type="PANTHER" id="PTHR10039">
    <property type="entry name" value="AMELOGENIN"/>
    <property type="match status" value="1"/>
</dbReference>
<dbReference type="STRING" id="230819.A0A5C3L534"/>
<proteinExistence type="predicted"/>
<dbReference type="SUPFAM" id="SSF52540">
    <property type="entry name" value="P-loop containing nucleoside triphosphate hydrolases"/>
    <property type="match status" value="1"/>
</dbReference>
<keyword evidence="1" id="KW-0677">Repeat</keyword>
<dbReference type="InterPro" id="IPR056884">
    <property type="entry name" value="NPHP3-like_N"/>
</dbReference>
<accession>A0A5C3L534</accession>
<organism evidence="3 4">
    <name type="scientific">Coprinopsis marcescibilis</name>
    <name type="common">Agaric fungus</name>
    <name type="synonym">Psathyrella marcescibilis</name>
    <dbReference type="NCBI Taxonomy" id="230819"/>
    <lineage>
        <taxon>Eukaryota</taxon>
        <taxon>Fungi</taxon>
        <taxon>Dikarya</taxon>
        <taxon>Basidiomycota</taxon>
        <taxon>Agaricomycotina</taxon>
        <taxon>Agaricomycetes</taxon>
        <taxon>Agaricomycetidae</taxon>
        <taxon>Agaricales</taxon>
        <taxon>Agaricineae</taxon>
        <taxon>Psathyrellaceae</taxon>
        <taxon>Coprinopsis</taxon>
    </lineage>
</organism>
<dbReference type="InterPro" id="IPR027417">
    <property type="entry name" value="P-loop_NTPase"/>
</dbReference>
<evidence type="ECO:0000313" key="3">
    <source>
        <dbReference type="EMBL" id="TFK27246.1"/>
    </source>
</evidence>
<gene>
    <name evidence="3" type="ORF">FA15DRAFT_635958</name>
</gene>
<reference evidence="3 4" key="1">
    <citation type="journal article" date="2019" name="Nat. Ecol. Evol.">
        <title>Megaphylogeny resolves global patterns of mushroom evolution.</title>
        <authorList>
            <person name="Varga T."/>
            <person name="Krizsan K."/>
            <person name="Foldi C."/>
            <person name="Dima B."/>
            <person name="Sanchez-Garcia M."/>
            <person name="Sanchez-Ramirez S."/>
            <person name="Szollosi G.J."/>
            <person name="Szarkandi J.G."/>
            <person name="Papp V."/>
            <person name="Albert L."/>
            <person name="Andreopoulos W."/>
            <person name="Angelini C."/>
            <person name="Antonin V."/>
            <person name="Barry K.W."/>
            <person name="Bougher N.L."/>
            <person name="Buchanan P."/>
            <person name="Buyck B."/>
            <person name="Bense V."/>
            <person name="Catcheside P."/>
            <person name="Chovatia M."/>
            <person name="Cooper J."/>
            <person name="Damon W."/>
            <person name="Desjardin D."/>
            <person name="Finy P."/>
            <person name="Geml J."/>
            <person name="Haridas S."/>
            <person name="Hughes K."/>
            <person name="Justo A."/>
            <person name="Karasinski D."/>
            <person name="Kautmanova I."/>
            <person name="Kiss B."/>
            <person name="Kocsube S."/>
            <person name="Kotiranta H."/>
            <person name="LaButti K.M."/>
            <person name="Lechner B.E."/>
            <person name="Liimatainen K."/>
            <person name="Lipzen A."/>
            <person name="Lukacs Z."/>
            <person name="Mihaltcheva S."/>
            <person name="Morgado L.N."/>
            <person name="Niskanen T."/>
            <person name="Noordeloos M.E."/>
            <person name="Ohm R.A."/>
            <person name="Ortiz-Santana B."/>
            <person name="Ovrebo C."/>
            <person name="Racz N."/>
            <person name="Riley R."/>
            <person name="Savchenko A."/>
            <person name="Shiryaev A."/>
            <person name="Soop K."/>
            <person name="Spirin V."/>
            <person name="Szebenyi C."/>
            <person name="Tomsovsky M."/>
            <person name="Tulloss R.E."/>
            <person name="Uehling J."/>
            <person name="Grigoriev I.V."/>
            <person name="Vagvolgyi C."/>
            <person name="Papp T."/>
            <person name="Martin F.M."/>
            <person name="Miettinen O."/>
            <person name="Hibbett D.S."/>
            <person name="Nagy L.G."/>
        </authorList>
    </citation>
    <scope>NUCLEOTIDE SEQUENCE [LARGE SCALE GENOMIC DNA]</scope>
    <source>
        <strain evidence="3 4">CBS 121175</strain>
    </source>
</reference>
<protein>
    <recommendedName>
        <fullName evidence="2">Nephrocystin 3-like N-terminal domain-containing protein</fullName>
    </recommendedName>
</protein>
<evidence type="ECO:0000256" key="1">
    <source>
        <dbReference type="ARBA" id="ARBA00022737"/>
    </source>
</evidence>
<dbReference type="AlphaFoldDB" id="A0A5C3L534"/>
<keyword evidence="4" id="KW-1185">Reference proteome</keyword>